<keyword evidence="3" id="KW-1185">Reference proteome</keyword>
<feature type="region of interest" description="Disordered" evidence="1">
    <location>
        <begin position="1"/>
        <end position="30"/>
    </location>
</feature>
<gene>
    <name evidence="2" type="ORF">VO63_14705</name>
</gene>
<sequence>MGDAYTQGQADARGLRRPERRTDPNPDGARVITLPFARLLEPPASLVQAEERVRLERRLFDQRAEHAYPDESGARPESEARPEPAPEQEPDSAGEPEEGPARRPEAERGQGPEQEAGAGPSATPERRPRRAAQPVRKVVRGKGGRPIVPPLTSVPAQDRRGGEPADPDARARARGRRLSDRAKALEQELGVEQAREVPPEPAP</sequence>
<dbReference type="AlphaFoldDB" id="A0A2P2GNF0"/>
<feature type="compositionally biased region" description="Basic and acidic residues" evidence="1">
    <location>
        <begin position="99"/>
        <end position="110"/>
    </location>
</feature>
<reference evidence="2 3" key="1">
    <citation type="submission" date="2015-05" db="EMBL/GenBank/DDBJ databases">
        <title>Draft Genome assembly of Streptomyces showdoensis.</title>
        <authorList>
            <person name="Thapa K.K."/>
            <person name="Metsa-Ketela M."/>
        </authorList>
    </citation>
    <scope>NUCLEOTIDE SEQUENCE [LARGE SCALE GENOMIC DNA]</scope>
    <source>
        <strain evidence="2 3">ATCC 15227</strain>
    </source>
</reference>
<feature type="region of interest" description="Disordered" evidence="1">
    <location>
        <begin position="61"/>
        <end position="203"/>
    </location>
</feature>
<feature type="compositionally biased region" description="Basic and acidic residues" evidence="1">
    <location>
        <begin position="157"/>
        <end position="186"/>
    </location>
</feature>
<protein>
    <submittedName>
        <fullName evidence="2">Uncharacterized protein</fullName>
    </submittedName>
</protein>
<name>A0A2P2GNF0_STREW</name>
<evidence type="ECO:0000256" key="1">
    <source>
        <dbReference type="SAM" id="MobiDB-lite"/>
    </source>
</evidence>
<evidence type="ECO:0000313" key="3">
    <source>
        <dbReference type="Proteomes" id="UP000265325"/>
    </source>
</evidence>
<accession>A0A2P2GNF0</accession>
<dbReference type="Proteomes" id="UP000265325">
    <property type="component" value="Unassembled WGS sequence"/>
</dbReference>
<proteinExistence type="predicted"/>
<comment type="caution">
    <text evidence="2">The sequence shown here is derived from an EMBL/GenBank/DDBJ whole genome shotgun (WGS) entry which is preliminary data.</text>
</comment>
<evidence type="ECO:0000313" key="2">
    <source>
        <dbReference type="EMBL" id="KKZ73030.1"/>
    </source>
</evidence>
<dbReference type="EMBL" id="LAQS01000020">
    <property type="protein sequence ID" value="KKZ73030.1"/>
    <property type="molecule type" value="Genomic_DNA"/>
</dbReference>
<feature type="compositionally biased region" description="Basic and acidic residues" evidence="1">
    <location>
        <begin position="193"/>
        <end position="203"/>
    </location>
</feature>
<feature type="compositionally biased region" description="Basic and acidic residues" evidence="1">
    <location>
        <begin position="61"/>
        <end position="84"/>
    </location>
</feature>
<feature type="compositionally biased region" description="Basic and acidic residues" evidence="1">
    <location>
        <begin position="13"/>
        <end position="24"/>
    </location>
</feature>
<organism evidence="2 3">
    <name type="scientific">Streptomyces showdoensis</name>
    <dbReference type="NCBI Taxonomy" id="68268"/>
    <lineage>
        <taxon>Bacteria</taxon>
        <taxon>Bacillati</taxon>
        <taxon>Actinomycetota</taxon>
        <taxon>Actinomycetes</taxon>
        <taxon>Kitasatosporales</taxon>
        <taxon>Streptomycetaceae</taxon>
        <taxon>Streptomyces</taxon>
    </lineage>
</organism>
<feature type="compositionally biased region" description="Acidic residues" evidence="1">
    <location>
        <begin position="86"/>
        <end position="98"/>
    </location>
</feature>